<evidence type="ECO:0000313" key="1">
    <source>
        <dbReference type="EMBL" id="MFD1046145.1"/>
    </source>
</evidence>
<accession>A0ABW3M8C6</accession>
<dbReference type="Proteomes" id="UP001597045">
    <property type="component" value="Unassembled WGS sequence"/>
</dbReference>
<sequence>MHEALDKGTGASPERIAEASGVSLERVRAVLPALELTGLADRHETGWCRAKS</sequence>
<protein>
    <recommendedName>
        <fullName evidence="3">DprA winged helix domain-containing protein</fullName>
    </recommendedName>
</protein>
<gene>
    <name evidence="1" type="ORF">ACFQ1S_11505</name>
</gene>
<dbReference type="EMBL" id="JBHTIS010000536">
    <property type="protein sequence ID" value="MFD1046145.1"/>
    <property type="molecule type" value="Genomic_DNA"/>
</dbReference>
<evidence type="ECO:0000313" key="2">
    <source>
        <dbReference type="Proteomes" id="UP001597045"/>
    </source>
</evidence>
<name>A0ABW3M8C6_9PSEU</name>
<comment type="caution">
    <text evidence="1">The sequence shown here is derived from an EMBL/GenBank/DDBJ whole genome shotgun (WGS) entry which is preliminary data.</text>
</comment>
<organism evidence="1 2">
    <name type="scientific">Kibdelosporangium lantanae</name>
    <dbReference type="NCBI Taxonomy" id="1497396"/>
    <lineage>
        <taxon>Bacteria</taxon>
        <taxon>Bacillati</taxon>
        <taxon>Actinomycetota</taxon>
        <taxon>Actinomycetes</taxon>
        <taxon>Pseudonocardiales</taxon>
        <taxon>Pseudonocardiaceae</taxon>
        <taxon>Kibdelosporangium</taxon>
    </lineage>
</organism>
<reference evidence="2" key="1">
    <citation type="journal article" date="2019" name="Int. J. Syst. Evol. Microbiol.">
        <title>The Global Catalogue of Microorganisms (GCM) 10K type strain sequencing project: providing services to taxonomists for standard genome sequencing and annotation.</title>
        <authorList>
            <consortium name="The Broad Institute Genomics Platform"/>
            <consortium name="The Broad Institute Genome Sequencing Center for Infectious Disease"/>
            <person name="Wu L."/>
            <person name="Ma J."/>
        </authorList>
    </citation>
    <scope>NUCLEOTIDE SEQUENCE [LARGE SCALE GENOMIC DNA]</scope>
    <source>
        <strain evidence="2">JCM 31486</strain>
    </source>
</reference>
<evidence type="ECO:0008006" key="3">
    <source>
        <dbReference type="Google" id="ProtNLM"/>
    </source>
</evidence>
<proteinExistence type="predicted"/>
<keyword evidence="2" id="KW-1185">Reference proteome</keyword>